<evidence type="ECO:0000313" key="2">
    <source>
        <dbReference type="Proteomes" id="UP001254848"/>
    </source>
</evidence>
<dbReference type="Proteomes" id="UP001254848">
    <property type="component" value="Unassembled WGS sequence"/>
</dbReference>
<reference evidence="1 2" key="1">
    <citation type="submission" date="2023-07" db="EMBL/GenBank/DDBJ databases">
        <title>The novel representative of Negativicutes class, Anaeroselena agilis gen. nov. sp. nov.</title>
        <authorList>
            <person name="Prokofeva M.I."/>
            <person name="Elcheninov A.G."/>
            <person name="Klyukina A."/>
            <person name="Kublanov I.V."/>
            <person name="Frolov E.N."/>
            <person name="Podosokorskaya O.A."/>
        </authorList>
    </citation>
    <scope>NUCLEOTIDE SEQUENCE [LARGE SCALE GENOMIC DNA]</scope>
    <source>
        <strain evidence="1 2">4137-cl</strain>
    </source>
</reference>
<name>A0ABU3P1S3_9FIRM</name>
<evidence type="ECO:0000313" key="1">
    <source>
        <dbReference type="EMBL" id="MDT8902989.1"/>
    </source>
</evidence>
<dbReference type="RefSeq" id="WP_413781451.1">
    <property type="nucleotide sequence ID" value="NZ_JAUOZS010000001.1"/>
</dbReference>
<accession>A0ABU3P1S3</accession>
<dbReference type="EMBL" id="JAUOZS010000001">
    <property type="protein sequence ID" value="MDT8902989.1"/>
    <property type="molecule type" value="Genomic_DNA"/>
</dbReference>
<proteinExistence type="predicted"/>
<organism evidence="1 2">
    <name type="scientific">Anaeroselena agilis</name>
    <dbReference type="NCBI Taxonomy" id="3063788"/>
    <lineage>
        <taxon>Bacteria</taxon>
        <taxon>Bacillati</taxon>
        <taxon>Bacillota</taxon>
        <taxon>Negativicutes</taxon>
        <taxon>Acetonemataceae</taxon>
        <taxon>Anaeroselena</taxon>
    </lineage>
</organism>
<sequence length="91" mass="10255">MQEDKAYSLPPLDGRAVMAIEEALSSSPTKAILLEINNALYHLSRDGRWFKFSLLTKKRSPKRTAIFATLSDLYNEVMHGHTWRIAGCGAF</sequence>
<gene>
    <name evidence="1" type="ORF">Q4T40_17230</name>
</gene>
<protein>
    <submittedName>
        <fullName evidence="1">Uncharacterized protein</fullName>
    </submittedName>
</protein>
<keyword evidence="2" id="KW-1185">Reference proteome</keyword>
<comment type="caution">
    <text evidence="1">The sequence shown here is derived from an EMBL/GenBank/DDBJ whole genome shotgun (WGS) entry which is preliminary data.</text>
</comment>